<protein>
    <submittedName>
        <fullName evidence="3">DUF1992 domain-containing protein</fullName>
    </submittedName>
</protein>
<dbReference type="AlphaFoldDB" id="A0A4R8ZK50"/>
<reference evidence="3 4" key="1">
    <citation type="submission" date="2019-03" db="EMBL/GenBank/DDBJ databases">
        <title>Genomics of glacier-inhabiting Cryobacterium strains.</title>
        <authorList>
            <person name="Liu Q."/>
            <person name="Xin Y.-H."/>
        </authorList>
    </citation>
    <scope>NUCLEOTIDE SEQUENCE [LARGE SCALE GENOMIC DNA]</scope>
    <source>
        <strain evidence="3 4">TMT1-1</strain>
    </source>
</reference>
<gene>
    <name evidence="3" type="ORF">E3T27_04805</name>
</gene>
<evidence type="ECO:0000313" key="4">
    <source>
        <dbReference type="Proteomes" id="UP000298424"/>
    </source>
</evidence>
<accession>A0A4R8ZK50</accession>
<dbReference type="InterPro" id="IPR018961">
    <property type="entry name" value="DnaJ_homolog_subfam-C_membr-28"/>
</dbReference>
<organism evidence="3 4">
    <name type="scientific">Cryobacterium lyxosi</name>
    <dbReference type="NCBI Taxonomy" id="1259228"/>
    <lineage>
        <taxon>Bacteria</taxon>
        <taxon>Bacillati</taxon>
        <taxon>Actinomycetota</taxon>
        <taxon>Actinomycetes</taxon>
        <taxon>Micrococcales</taxon>
        <taxon>Microbacteriaceae</taxon>
        <taxon>Cryobacterium</taxon>
    </lineage>
</organism>
<dbReference type="EMBL" id="SOGT01000005">
    <property type="protein sequence ID" value="TFD27782.1"/>
    <property type="molecule type" value="Genomic_DNA"/>
</dbReference>
<feature type="domain" description="DnaJ homologue subfamily C member 28 conserved" evidence="2">
    <location>
        <begin position="60"/>
        <end position="126"/>
    </location>
</feature>
<proteinExistence type="predicted"/>
<evidence type="ECO:0000313" key="3">
    <source>
        <dbReference type="EMBL" id="TFD27782.1"/>
    </source>
</evidence>
<sequence>MTGNKDRSDAQPSDARLNVARYQLKRMVPPDQADSAAPEVNDPEQNTAGQSMMEARAQYVEMAIQQAIRRGEFDNLPGAGKPLANLERGYDPDWWIRQKIESEKITGLGPPALTLRTENAELDARLDSVQTEAAVTEILKDFNSRVVAARRQLQGGPPVVTPTRDVVTQLALWRERRAVRSEAARQQRESEAAALAAMTWRERRRRAR</sequence>
<dbReference type="Pfam" id="PF09350">
    <property type="entry name" value="DJC28_CD"/>
    <property type="match status" value="1"/>
</dbReference>
<evidence type="ECO:0000259" key="2">
    <source>
        <dbReference type="Pfam" id="PF09350"/>
    </source>
</evidence>
<comment type="caution">
    <text evidence="3">The sequence shown here is derived from an EMBL/GenBank/DDBJ whole genome shotgun (WGS) entry which is preliminary data.</text>
</comment>
<evidence type="ECO:0000256" key="1">
    <source>
        <dbReference type="SAM" id="MobiDB-lite"/>
    </source>
</evidence>
<dbReference type="OrthoDB" id="3395286at2"/>
<feature type="region of interest" description="Disordered" evidence="1">
    <location>
        <begin position="1"/>
        <end position="52"/>
    </location>
</feature>
<dbReference type="RefSeq" id="WP_134571762.1">
    <property type="nucleotide sequence ID" value="NZ_SOGT01000005.1"/>
</dbReference>
<dbReference type="Proteomes" id="UP000298424">
    <property type="component" value="Unassembled WGS sequence"/>
</dbReference>
<name>A0A4R8ZK50_9MICO</name>
<keyword evidence="4" id="KW-1185">Reference proteome</keyword>